<dbReference type="OrthoDB" id="9791874at2"/>
<feature type="transmembrane region" description="Helical" evidence="7">
    <location>
        <begin position="155"/>
        <end position="179"/>
    </location>
</feature>
<evidence type="ECO:0000313" key="10">
    <source>
        <dbReference type="Proteomes" id="UP000294547"/>
    </source>
</evidence>
<sequence length="216" mass="22511">MDTPTLFAFLDHLAIAVFAVTGALAASRKELDIVAFCFFGVAAGLGGGTLRDVLLGELPVFWVAQPAYVVVAVAASVLVFFTAHVFYENWSRYRLLLWADAVGMAAYAVMGAAKALAAGAPAIPAMVMGAMTATFGGVIRDVVAGEPSVLLRREIYVSAAFAGAAVYVMLIGVGAPFWAAAAPGATVAFVIRAGALARGWSLPVYRPRPGRDVDRV</sequence>
<dbReference type="InterPro" id="IPR005115">
    <property type="entry name" value="Gly_transporter"/>
</dbReference>
<evidence type="ECO:0000256" key="6">
    <source>
        <dbReference type="ARBA" id="ARBA00023136"/>
    </source>
</evidence>
<accession>A0A4R6RFN3</accession>
<feature type="domain" description="Glycine transporter" evidence="8">
    <location>
        <begin position="97"/>
        <end position="170"/>
    </location>
</feature>
<evidence type="ECO:0000259" key="8">
    <source>
        <dbReference type="Pfam" id="PF03458"/>
    </source>
</evidence>
<dbReference type="Proteomes" id="UP000294547">
    <property type="component" value="Unassembled WGS sequence"/>
</dbReference>
<evidence type="ECO:0000256" key="5">
    <source>
        <dbReference type="ARBA" id="ARBA00022989"/>
    </source>
</evidence>
<dbReference type="RefSeq" id="WP_126540878.1">
    <property type="nucleotide sequence ID" value="NZ_BSPM01000004.1"/>
</dbReference>
<dbReference type="PANTHER" id="PTHR30506:SF3">
    <property type="entry name" value="UPF0126 INNER MEMBRANE PROTEIN YADS-RELATED"/>
    <property type="match status" value="1"/>
</dbReference>
<reference evidence="9 10" key="1">
    <citation type="submission" date="2019-03" db="EMBL/GenBank/DDBJ databases">
        <title>Genomic Encyclopedia of Type Strains, Phase IV (KMG-IV): sequencing the most valuable type-strain genomes for metagenomic binning, comparative biology and taxonomic classification.</title>
        <authorList>
            <person name="Goeker M."/>
        </authorList>
    </citation>
    <scope>NUCLEOTIDE SEQUENCE [LARGE SCALE GENOMIC DNA]</scope>
    <source>
        <strain evidence="9 10">DSM 102969</strain>
    </source>
</reference>
<feature type="transmembrane region" description="Helical" evidence="7">
    <location>
        <begin position="62"/>
        <end position="83"/>
    </location>
</feature>
<dbReference type="GO" id="GO:0005886">
    <property type="term" value="C:plasma membrane"/>
    <property type="evidence" value="ECO:0007669"/>
    <property type="project" value="UniProtKB-SubCell"/>
</dbReference>
<feature type="domain" description="Glycine transporter" evidence="8">
    <location>
        <begin position="9"/>
        <end position="83"/>
    </location>
</feature>
<gene>
    <name evidence="9" type="ORF">EDD54_1839</name>
</gene>
<feature type="transmembrane region" description="Helical" evidence="7">
    <location>
        <begin position="33"/>
        <end position="50"/>
    </location>
</feature>
<dbReference type="Pfam" id="PF03458">
    <property type="entry name" value="Gly_transporter"/>
    <property type="match status" value="2"/>
</dbReference>
<evidence type="ECO:0000256" key="2">
    <source>
        <dbReference type="ARBA" id="ARBA00008193"/>
    </source>
</evidence>
<dbReference type="AlphaFoldDB" id="A0A4R6RFN3"/>
<evidence type="ECO:0000256" key="3">
    <source>
        <dbReference type="ARBA" id="ARBA00022475"/>
    </source>
</evidence>
<evidence type="ECO:0000256" key="7">
    <source>
        <dbReference type="SAM" id="Phobius"/>
    </source>
</evidence>
<keyword evidence="4 7" id="KW-0812">Transmembrane</keyword>
<feature type="transmembrane region" description="Helical" evidence="7">
    <location>
        <begin position="6"/>
        <end position="26"/>
    </location>
</feature>
<name>A0A4R6RFN3_9HYPH</name>
<keyword evidence="5 7" id="KW-1133">Transmembrane helix</keyword>
<evidence type="ECO:0000256" key="4">
    <source>
        <dbReference type="ARBA" id="ARBA00022692"/>
    </source>
</evidence>
<feature type="transmembrane region" description="Helical" evidence="7">
    <location>
        <begin position="95"/>
        <end position="116"/>
    </location>
</feature>
<keyword evidence="6 7" id="KW-0472">Membrane</keyword>
<comment type="caution">
    <text evidence="9">The sequence shown here is derived from an EMBL/GenBank/DDBJ whole genome shotgun (WGS) entry which is preliminary data.</text>
</comment>
<comment type="similarity">
    <text evidence="2">Belongs to the UPF0126 family.</text>
</comment>
<keyword evidence="10" id="KW-1185">Reference proteome</keyword>
<evidence type="ECO:0000256" key="1">
    <source>
        <dbReference type="ARBA" id="ARBA00004651"/>
    </source>
</evidence>
<comment type="subcellular location">
    <subcellularLocation>
        <location evidence="1">Cell membrane</location>
        <topology evidence="1">Multi-pass membrane protein</topology>
    </subcellularLocation>
</comment>
<organism evidence="9 10">
    <name type="scientific">Oharaeibacter diazotrophicus</name>
    <dbReference type="NCBI Taxonomy" id="1920512"/>
    <lineage>
        <taxon>Bacteria</taxon>
        <taxon>Pseudomonadati</taxon>
        <taxon>Pseudomonadota</taxon>
        <taxon>Alphaproteobacteria</taxon>
        <taxon>Hyphomicrobiales</taxon>
        <taxon>Pleomorphomonadaceae</taxon>
        <taxon>Oharaeibacter</taxon>
    </lineage>
</organism>
<proteinExistence type="inferred from homology"/>
<dbReference type="EMBL" id="SNXY01000007">
    <property type="protein sequence ID" value="TDP84994.1"/>
    <property type="molecule type" value="Genomic_DNA"/>
</dbReference>
<feature type="transmembrane region" description="Helical" evidence="7">
    <location>
        <begin position="122"/>
        <end position="143"/>
    </location>
</feature>
<keyword evidence="3" id="KW-1003">Cell membrane</keyword>
<protein>
    <submittedName>
        <fullName evidence="9">Putative membrane protein YeiH</fullName>
    </submittedName>
</protein>
<evidence type="ECO:0000313" key="9">
    <source>
        <dbReference type="EMBL" id="TDP84994.1"/>
    </source>
</evidence>
<dbReference type="PANTHER" id="PTHR30506">
    <property type="entry name" value="INNER MEMBRANE PROTEIN"/>
    <property type="match status" value="1"/>
</dbReference>